<feature type="compositionally biased region" description="Polar residues" evidence="1">
    <location>
        <begin position="262"/>
        <end position="274"/>
    </location>
</feature>
<feature type="compositionally biased region" description="Low complexity" evidence="1">
    <location>
        <begin position="166"/>
        <end position="202"/>
    </location>
</feature>
<reference evidence="3" key="1">
    <citation type="submission" date="2016-11" db="EMBL/GenBank/DDBJ databases">
        <authorList>
            <person name="Varghese N."/>
            <person name="Submissions S."/>
        </authorList>
    </citation>
    <scope>NUCLEOTIDE SEQUENCE [LARGE SCALE GENOMIC DNA]</scope>
    <source>
        <strain evidence="3">DSM 44671</strain>
    </source>
</reference>
<gene>
    <name evidence="2" type="ORF">SAMN04489730_8361</name>
</gene>
<feature type="compositionally biased region" description="Basic residues" evidence="1">
    <location>
        <begin position="288"/>
        <end position="299"/>
    </location>
</feature>
<organism evidence="2 3">
    <name type="scientific">Amycolatopsis australiensis</name>
    <dbReference type="NCBI Taxonomy" id="546364"/>
    <lineage>
        <taxon>Bacteria</taxon>
        <taxon>Bacillati</taxon>
        <taxon>Actinomycetota</taxon>
        <taxon>Actinomycetes</taxon>
        <taxon>Pseudonocardiales</taxon>
        <taxon>Pseudonocardiaceae</taxon>
        <taxon>Amycolatopsis</taxon>
    </lineage>
</organism>
<feature type="region of interest" description="Disordered" evidence="1">
    <location>
        <begin position="1"/>
        <end position="58"/>
    </location>
</feature>
<proteinExistence type="predicted"/>
<keyword evidence="3" id="KW-1185">Reference proteome</keyword>
<dbReference type="Proteomes" id="UP000182740">
    <property type="component" value="Unassembled WGS sequence"/>
</dbReference>
<accession>A0A1K1T6R6</accession>
<sequence>MSCVRLDATPAEAAHHAGALPRSVSATSRGSRAGCWPHRPLRPAGHRRHPGSVSGVRPDAVTYEPACRRWGAAPSSLRSAAPHQPHSRDGERAAQVGDHGTARGARAVARTRRNPSKVASTRCPSSCIDRSAGSSLISTVRASRHSACSARRHTGLSVTSTSTNPARGNCRARSSCRSRGDSRSSSASRASQQVTITRPPGRTIRRHSRNASGSGSANWMESTMSTASTDAVLSPVAVSSPTRKSARSASPNSRARRWACSIATTEKSIPTTRQPLRRAISSPYPPRPHARSARVRSAHRSSADTTSSSPASPSRLVDCRSGGSPSTRRTSSSAIGDSARSAYQLSNSPALLATLRPSHISPRPDGCLPERSGQGQIGYESTGAGTQKAG</sequence>
<feature type="region of interest" description="Disordered" evidence="1">
    <location>
        <begin position="145"/>
        <end position="341"/>
    </location>
</feature>
<dbReference type="EMBL" id="FPJG01000006">
    <property type="protein sequence ID" value="SFW92063.1"/>
    <property type="molecule type" value="Genomic_DNA"/>
</dbReference>
<feature type="compositionally biased region" description="Basic residues" evidence="1">
    <location>
        <begin position="39"/>
        <end position="50"/>
    </location>
</feature>
<evidence type="ECO:0000313" key="3">
    <source>
        <dbReference type="Proteomes" id="UP000182740"/>
    </source>
</evidence>
<feature type="region of interest" description="Disordered" evidence="1">
    <location>
        <begin position="74"/>
        <end position="125"/>
    </location>
</feature>
<feature type="region of interest" description="Disordered" evidence="1">
    <location>
        <begin position="354"/>
        <end position="390"/>
    </location>
</feature>
<feature type="compositionally biased region" description="Low complexity" evidence="1">
    <location>
        <begin position="8"/>
        <end position="19"/>
    </location>
</feature>
<feature type="compositionally biased region" description="Polar residues" evidence="1">
    <location>
        <begin position="210"/>
        <end position="243"/>
    </location>
</feature>
<feature type="compositionally biased region" description="Low complexity" evidence="1">
    <location>
        <begin position="303"/>
        <end position="333"/>
    </location>
</feature>
<evidence type="ECO:0000313" key="2">
    <source>
        <dbReference type="EMBL" id="SFW92063.1"/>
    </source>
</evidence>
<dbReference type="AlphaFoldDB" id="A0A1K1T6R6"/>
<protein>
    <submittedName>
        <fullName evidence="2">Uncharacterized protein</fullName>
    </submittedName>
</protein>
<feature type="compositionally biased region" description="Polar residues" evidence="1">
    <location>
        <begin position="156"/>
        <end position="165"/>
    </location>
</feature>
<evidence type="ECO:0000256" key="1">
    <source>
        <dbReference type="SAM" id="MobiDB-lite"/>
    </source>
</evidence>
<name>A0A1K1T6R6_9PSEU</name>